<comment type="subcellular location">
    <subcellularLocation>
        <location evidence="1">Cell membrane</location>
        <topology evidence="1">Multi-pass membrane protein</topology>
    </subcellularLocation>
</comment>
<keyword evidence="4 6" id="KW-1133">Transmembrane helix</keyword>
<comment type="caution">
    <text evidence="7">The sequence shown here is derived from an EMBL/GenBank/DDBJ whole genome shotgun (WGS) entry which is preliminary data.</text>
</comment>
<dbReference type="PANTHER" id="PTHR33529">
    <property type="entry name" value="SLR0882 PROTEIN-RELATED"/>
    <property type="match status" value="1"/>
</dbReference>
<dbReference type="InterPro" id="IPR005495">
    <property type="entry name" value="LptG/LptF_permease"/>
</dbReference>
<evidence type="ECO:0000256" key="3">
    <source>
        <dbReference type="ARBA" id="ARBA00022692"/>
    </source>
</evidence>
<feature type="transmembrane region" description="Helical" evidence="6">
    <location>
        <begin position="344"/>
        <end position="360"/>
    </location>
</feature>
<evidence type="ECO:0000313" key="8">
    <source>
        <dbReference type="Proteomes" id="UP000648722"/>
    </source>
</evidence>
<keyword evidence="8" id="KW-1185">Reference proteome</keyword>
<evidence type="ECO:0000256" key="5">
    <source>
        <dbReference type="ARBA" id="ARBA00023136"/>
    </source>
</evidence>
<evidence type="ECO:0000256" key="4">
    <source>
        <dbReference type="ARBA" id="ARBA00022989"/>
    </source>
</evidence>
<keyword evidence="5 6" id="KW-0472">Membrane</keyword>
<feature type="transmembrane region" description="Helical" evidence="6">
    <location>
        <begin position="7"/>
        <end position="30"/>
    </location>
</feature>
<feature type="transmembrane region" description="Helical" evidence="6">
    <location>
        <begin position="60"/>
        <end position="79"/>
    </location>
</feature>
<dbReference type="PANTHER" id="PTHR33529:SF2">
    <property type="entry name" value="LIPOPOLYSACCHARIDE EXPORT SYSTEM PERMEASE PROTEIN LPTG"/>
    <property type="match status" value="1"/>
</dbReference>
<dbReference type="EMBL" id="BMFS01000009">
    <property type="protein sequence ID" value="GGH04318.1"/>
    <property type="molecule type" value="Genomic_DNA"/>
</dbReference>
<evidence type="ECO:0000313" key="7">
    <source>
        <dbReference type="EMBL" id="GGH04318.1"/>
    </source>
</evidence>
<feature type="transmembrane region" description="Helical" evidence="6">
    <location>
        <begin position="100"/>
        <end position="119"/>
    </location>
</feature>
<name>A0ABQ1XVS3_9PROT</name>
<feature type="transmembrane region" description="Helical" evidence="6">
    <location>
        <begin position="280"/>
        <end position="299"/>
    </location>
</feature>
<sequence>MRVLTRYLLWQTLLGLLGAAAVIIAVILLIDFVETSRDIATRVDISPADAALFSLLKLPLLLQDTLPFIVLFGVLWTFFRLNRRSELIVMRASGVSVWRIMAPVAGLAFATGLAGSFLLNPLGAATSAEFEARRSALFEGRPVEEISGARVWLREVRENQFVIIAAQGIDDSRLIAPVFRIYNPQGTDGGPPELEQQVHASQASLAGGFWQLSEAVEYRPESGAAELGDISIPTSTGPEALFERTRSAQGVSFWRLPEVIVSAREAGLSVRAYQLRWQSLLAQPLLLVAAALMAIAATLRLTRLGGAAGFALAGGAGGFLLYFLQRMLNGLGSAGSLDVVSAAWSAPALFALGALLYIAVTEDG</sequence>
<dbReference type="Proteomes" id="UP000648722">
    <property type="component" value="Unassembled WGS sequence"/>
</dbReference>
<proteinExistence type="predicted"/>
<evidence type="ECO:0000256" key="2">
    <source>
        <dbReference type="ARBA" id="ARBA00022475"/>
    </source>
</evidence>
<dbReference type="Pfam" id="PF03739">
    <property type="entry name" value="LptF_LptG"/>
    <property type="match status" value="1"/>
</dbReference>
<feature type="transmembrane region" description="Helical" evidence="6">
    <location>
        <begin position="306"/>
        <end position="324"/>
    </location>
</feature>
<accession>A0ABQ1XVS3</accession>
<keyword evidence="3 6" id="KW-0812">Transmembrane</keyword>
<evidence type="ECO:0000256" key="6">
    <source>
        <dbReference type="SAM" id="Phobius"/>
    </source>
</evidence>
<evidence type="ECO:0000256" key="1">
    <source>
        <dbReference type="ARBA" id="ARBA00004651"/>
    </source>
</evidence>
<protein>
    <submittedName>
        <fullName evidence="7">LPS export ABC transporter permease LptG</fullName>
    </submittedName>
</protein>
<reference evidence="8" key="1">
    <citation type="journal article" date="2019" name="Int. J. Syst. Evol. Microbiol.">
        <title>The Global Catalogue of Microorganisms (GCM) 10K type strain sequencing project: providing services to taxonomists for standard genome sequencing and annotation.</title>
        <authorList>
            <consortium name="The Broad Institute Genomics Platform"/>
            <consortium name="The Broad Institute Genome Sequencing Center for Infectious Disease"/>
            <person name="Wu L."/>
            <person name="Ma J."/>
        </authorList>
    </citation>
    <scope>NUCLEOTIDE SEQUENCE [LARGE SCALE GENOMIC DNA]</scope>
    <source>
        <strain evidence="8">CGMCC 1.12766</strain>
    </source>
</reference>
<dbReference type="RefSeq" id="WP_188452535.1">
    <property type="nucleotide sequence ID" value="NZ_BMFS01000009.1"/>
</dbReference>
<gene>
    <name evidence="7" type="ORF">GCM10007420_21000</name>
</gene>
<organism evidence="7 8">
    <name type="scientific">Glycocaulis albus</name>
    <dbReference type="NCBI Taxonomy" id="1382801"/>
    <lineage>
        <taxon>Bacteria</taxon>
        <taxon>Pseudomonadati</taxon>
        <taxon>Pseudomonadota</taxon>
        <taxon>Alphaproteobacteria</taxon>
        <taxon>Maricaulales</taxon>
        <taxon>Maricaulaceae</taxon>
        <taxon>Glycocaulis</taxon>
    </lineage>
</organism>
<keyword evidence="2" id="KW-1003">Cell membrane</keyword>